<organism evidence="1 2">
    <name type="scientific">Rhizobium leguminosarum bv. trifolii</name>
    <dbReference type="NCBI Taxonomy" id="386"/>
    <lineage>
        <taxon>Bacteria</taxon>
        <taxon>Pseudomonadati</taxon>
        <taxon>Pseudomonadota</taxon>
        <taxon>Alphaproteobacteria</taxon>
        <taxon>Hyphomicrobiales</taxon>
        <taxon>Rhizobiaceae</taxon>
        <taxon>Rhizobium/Agrobacterium group</taxon>
        <taxon>Rhizobium</taxon>
    </lineage>
</organism>
<protein>
    <submittedName>
        <fullName evidence="1">Uncharacterized protein</fullName>
    </submittedName>
</protein>
<comment type="caution">
    <text evidence="1">The sequence shown here is derived from an EMBL/GenBank/DDBJ whole genome shotgun (WGS) entry which is preliminary data.</text>
</comment>
<sequence>MERAMVEKHLEQAREHVALGGQHIARQREIVAEMTGRGVDATEAIRLLVNFEESQVMHLAHLDRLNAELLALRGERETSISRTAS</sequence>
<dbReference type="EMBL" id="NAOO01000036">
    <property type="protein sequence ID" value="RFB85599.1"/>
    <property type="molecule type" value="Genomic_DNA"/>
</dbReference>
<evidence type="ECO:0000313" key="2">
    <source>
        <dbReference type="Proteomes" id="UP000256748"/>
    </source>
</evidence>
<reference evidence="1 2" key="1">
    <citation type="submission" date="2017-03" db="EMBL/GenBank/DDBJ databases">
        <title>Genome analysis of Rhizobial strains effectives or ineffectives for nitrogen fixation isolated from bean seeds.</title>
        <authorList>
            <person name="Peralta H."/>
            <person name="Aguilar-Vera A."/>
            <person name="Mora Y."/>
            <person name="Vargas-Lagunas C."/>
            <person name="Girard L."/>
            <person name="Mora J."/>
        </authorList>
    </citation>
    <scope>NUCLEOTIDE SEQUENCE [LARGE SCALE GENOMIC DNA]</scope>
    <source>
        <strain evidence="1 2">CCGM5</strain>
    </source>
</reference>
<accession>A0A3E1B480</accession>
<name>A0A3E1B480_RHILT</name>
<gene>
    <name evidence="1" type="ORF">B5K10_26970</name>
</gene>
<proteinExistence type="predicted"/>
<dbReference type="AlphaFoldDB" id="A0A3E1B480"/>
<dbReference type="RefSeq" id="WP_116275617.1">
    <property type="nucleotide sequence ID" value="NZ_KZ859527.1"/>
</dbReference>
<dbReference type="Proteomes" id="UP000256748">
    <property type="component" value="Unassembled WGS sequence"/>
</dbReference>
<evidence type="ECO:0000313" key="1">
    <source>
        <dbReference type="EMBL" id="RFB85599.1"/>
    </source>
</evidence>